<geneLocation type="mitochondrion" evidence="22"/>
<dbReference type="EMBL" id="MZ417281">
    <property type="protein sequence ID" value="QYX87532.1"/>
    <property type="molecule type" value="Genomic_DNA"/>
</dbReference>
<dbReference type="GO" id="GO:0045275">
    <property type="term" value="C:respiratory chain complex III"/>
    <property type="evidence" value="ECO:0007669"/>
    <property type="project" value="InterPro"/>
</dbReference>
<feature type="domain" description="Cytochrome b/b6 C-terminal region profile" evidence="21">
    <location>
        <begin position="211"/>
        <end position="380"/>
    </location>
</feature>
<feature type="transmembrane region" description="Helical" evidence="19">
    <location>
        <begin position="141"/>
        <end position="159"/>
    </location>
</feature>
<feature type="binding site" description="axial binding residue" evidence="18">
    <location>
        <position position="98"/>
    </location>
    <ligand>
        <name>heme b</name>
        <dbReference type="ChEBI" id="CHEBI:60344"/>
        <label>b566</label>
    </ligand>
    <ligandPart>
        <name>Fe</name>
        <dbReference type="ChEBI" id="CHEBI:18248"/>
    </ligandPart>
</feature>
<feature type="transmembrane region" description="Helical" evidence="19">
    <location>
        <begin position="321"/>
        <end position="341"/>
    </location>
</feature>
<evidence type="ECO:0000256" key="18">
    <source>
        <dbReference type="PIRSR" id="PIRSR038885-2"/>
    </source>
</evidence>
<keyword evidence="12 18" id="KW-0408">Iron</keyword>
<dbReference type="Pfam" id="PF00033">
    <property type="entry name" value="Cytochrome_B"/>
    <property type="match status" value="1"/>
</dbReference>
<feature type="binding site" description="axial binding residue" evidence="18">
    <location>
        <position position="84"/>
    </location>
    <ligand>
        <name>heme b</name>
        <dbReference type="ChEBI" id="CHEBI:60344"/>
        <label>b562</label>
    </ligand>
    <ligandPart>
        <name>Fe</name>
        <dbReference type="ChEBI" id="CHEBI:18248"/>
    </ligandPart>
</feature>
<feature type="transmembrane region" description="Helical" evidence="19">
    <location>
        <begin position="114"/>
        <end position="134"/>
    </location>
</feature>
<accession>A0A8G0XI36</accession>
<name>A0A8G0XI36_9PASS</name>
<evidence type="ECO:0000256" key="8">
    <source>
        <dbReference type="ARBA" id="ARBA00022723"/>
    </source>
</evidence>
<dbReference type="PANTHER" id="PTHR19271:SF16">
    <property type="entry name" value="CYTOCHROME B"/>
    <property type="match status" value="1"/>
</dbReference>
<dbReference type="GO" id="GO:0008121">
    <property type="term" value="F:quinol-cytochrome-c reductase activity"/>
    <property type="evidence" value="ECO:0007669"/>
    <property type="project" value="InterPro"/>
</dbReference>
<organism evidence="22">
    <name type="scientific">Microspingus cabanisi</name>
    <name type="common">Gray-throated warbling-finch</name>
    <dbReference type="NCBI Taxonomy" id="2692230"/>
    <lineage>
        <taxon>Eukaryota</taxon>
        <taxon>Metazoa</taxon>
        <taxon>Chordata</taxon>
        <taxon>Craniata</taxon>
        <taxon>Vertebrata</taxon>
        <taxon>Euteleostomi</taxon>
        <taxon>Archelosauria</taxon>
        <taxon>Archosauria</taxon>
        <taxon>Dinosauria</taxon>
        <taxon>Saurischia</taxon>
        <taxon>Theropoda</taxon>
        <taxon>Coelurosauria</taxon>
        <taxon>Aves</taxon>
        <taxon>Neognathae</taxon>
        <taxon>Neoaves</taxon>
        <taxon>Telluraves</taxon>
        <taxon>Australaves</taxon>
        <taxon>Passeriformes</taxon>
        <taxon>Thraupidae</taxon>
        <taxon>Microspingus</taxon>
    </lineage>
</organism>
<evidence type="ECO:0000256" key="2">
    <source>
        <dbReference type="ARBA" id="ARBA00004448"/>
    </source>
</evidence>
<dbReference type="InterPro" id="IPR016174">
    <property type="entry name" value="Di-haem_cyt_TM"/>
</dbReference>
<evidence type="ECO:0000259" key="21">
    <source>
        <dbReference type="PROSITE" id="PS51003"/>
    </source>
</evidence>
<evidence type="ECO:0000256" key="16">
    <source>
        <dbReference type="ARBA" id="ARBA00061233"/>
    </source>
</evidence>
<dbReference type="InterPro" id="IPR030689">
    <property type="entry name" value="Cytochrome_b"/>
</dbReference>
<comment type="function">
    <text evidence="1 19">Component of the ubiquinol-cytochrome c reductase complex (complex III or cytochrome b-c1 complex) that is part of the mitochondrial respiratory chain. The b-c1 complex mediates electron transfer from ubiquinol to cytochrome c. Contributes to the generation of a proton gradient across the mitochondrial membrane that is then used for ATP synthesis.</text>
</comment>
<dbReference type="SUPFAM" id="SSF81342">
    <property type="entry name" value="Transmembrane di-heme cytochromes"/>
    <property type="match status" value="1"/>
</dbReference>
<dbReference type="GO" id="GO:0005743">
    <property type="term" value="C:mitochondrial inner membrane"/>
    <property type="evidence" value="ECO:0007669"/>
    <property type="project" value="UniProtKB-SubCell"/>
</dbReference>
<dbReference type="GO" id="GO:0046872">
    <property type="term" value="F:metal ion binding"/>
    <property type="evidence" value="ECO:0007669"/>
    <property type="project" value="UniProtKB-UniRule"/>
</dbReference>
<dbReference type="Gene3D" id="1.20.810.10">
    <property type="entry name" value="Cytochrome Bc1 Complex, Chain C"/>
    <property type="match status" value="1"/>
</dbReference>
<dbReference type="SUPFAM" id="SSF81648">
    <property type="entry name" value="a domain/subunit of cytochrome bc1 complex (Ubiquinol-cytochrome c reductase)"/>
    <property type="match status" value="1"/>
</dbReference>
<evidence type="ECO:0000256" key="5">
    <source>
        <dbReference type="ARBA" id="ARBA00022617"/>
    </source>
</evidence>
<evidence type="ECO:0000256" key="17">
    <source>
        <dbReference type="PIRSR" id="PIRSR038885-1"/>
    </source>
</evidence>
<feature type="transmembrane region" description="Helical" evidence="19">
    <location>
        <begin position="347"/>
        <end position="373"/>
    </location>
</feature>
<feature type="binding site" evidence="17">
    <location>
        <position position="202"/>
    </location>
    <ligand>
        <name>a ubiquinone</name>
        <dbReference type="ChEBI" id="CHEBI:16389"/>
    </ligand>
</feature>
<keyword evidence="11 19" id="KW-1133">Transmembrane helix</keyword>
<dbReference type="InterPro" id="IPR048260">
    <property type="entry name" value="Cytochrome_b_C_euk/bac"/>
</dbReference>
<dbReference type="AlphaFoldDB" id="A0A8G0XI36"/>
<keyword evidence="6 19" id="KW-0679">Respiratory chain</keyword>
<feature type="binding site" description="axial binding residue" evidence="18">
    <location>
        <position position="197"/>
    </location>
    <ligand>
        <name>heme b</name>
        <dbReference type="ChEBI" id="CHEBI:60344"/>
        <label>b566</label>
    </ligand>
    <ligandPart>
        <name>Fe</name>
        <dbReference type="ChEBI" id="CHEBI:18248"/>
    </ligandPart>
</feature>
<evidence type="ECO:0000256" key="12">
    <source>
        <dbReference type="ARBA" id="ARBA00023004"/>
    </source>
</evidence>
<keyword evidence="7 19" id="KW-0812">Transmembrane</keyword>
<dbReference type="InterPro" id="IPR027387">
    <property type="entry name" value="Cytb/b6-like_sf"/>
</dbReference>
<dbReference type="GO" id="GO:0006122">
    <property type="term" value="P:mitochondrial electron transport, ubiquinol to cytochrome c"/>
    <property type="evidence" value="ECO:0007669"/>
    <property type="project" value="TreeGrafter"/>
</dbReference>
<evidence type="ECO:0000256" key="14">
    <source>
        <dbReference type="ARBA" id="ARBA00023128"/>
    </source>
</evidence>
<protein>
    <recommendedName>
        <fullName evidence="3 19">Cytochrome b</fullName>
    </recommendedName>
</protein>
<dbReference type="CDD" id="cd00284">
    <property type="entry name" value="Cytochrome_b_N"/>
    <property type="match status" value="1"/>
</dbReference>
<dbReference type="PROSITE" id="PS51002">
    <property type="entry name" value="CYTB_NTER"/>
    <property type="match status" value="1"/>
</dbReference>
<dbReference type="InterPro" id="IPR005798">
    <property type="entry name" value="Cyt_b/b6_C"/>
</dbReference>
<proteinExistence type="inferred from homology"/>
<keyword evidence="8 18" id="KW-0479">Metal-binding</keyword>
<evidence type="ECO:0000256" key="10">
    <source>
        <dbReference type="ARBA" id="ARBA00022982"/>
    </source>
</evidence>
<evidence type="ECO:0000256" key="13">
    <source>
        <dbReference type="ARBA" id="ARBA00023075"/>
    </source>
</evidence>
<evidence type="ECO:0000256" key="19">
    <source>
        <dbReference type="RuleBase" id="RU362117"/>
    </source>
</evidence>
<feature type="transmembrane region" description="Helical" evidence="19">
    <location>
        <begin position="289"/>
        <end position="309"/>
    </location>
</feature>
<keyword evidence="4 19" id="KW-0813">Transport</keyword>
<feature type="domain" description="Cytochrome b/b6 N-terminal region profile" evidence="20">
    <location>
        <begin position="1"/>
        <end position="210"/>
    </location>
</feature>
<feature type="transmembrane region" description="Helical" evidence="19">
    <location>
        <begin position="31"/>
        <end position="57"/>
    </location>
</feature>
<keyword evidence="10 19" id="KW-0249">Electron transport</keyword>
<feature type="transmembrane region" description="Helical" evidence="19">
    <location>
        <begin position="179"/>
        <end position="201"/>
    </location>
</feature>
<evidence type="ECO:0000256" key="11">
    <source>
        <dbReference type="ARBA" id="ARBA00022989"/>
    </source>
</evidence>
<dbReference type="PANTHER" id="PTHR19271">
    <property type="entry name" value="CYTOCHROME B"/>
    <property type="match status" value="1"/>
</dbReference>
<comment type="subcellular location">
    <subcellularLocation>
        <location evidence="2">Mitochondrion inner membrane</location>
        <topology evidence="2">Multi-pass membrane protein</topology>
    </subcellularLocation>
</comment>
<evidence type="ECO:0000259" key="20">
    <source>
        <dbReference type="PROSITE" id="PS51002"/>
    </source>
</evidence>
<evidence type="ECO:0000256" key="6">
    <source>
        <dbReference type="ARBA" id="ARBA00022660"/>
    </source>
</evidence>
<feature type="transmembrane region" description="Helical" evidence="19">
    <location>
        <begin position="78"/>
        <end position="99"/>
    </location>
</feature>
<dbReference type="InterPro" id="IPR005797">
    <property type="entry name" value="Cyt_b/b6_N"/>
</dbReference>
<dbReference type="Pfam" id="PF00032">
    <property type="entry name" value="Cytochrom_B_C"/>
    <property type="match status" value="1"/>
</dbReference>
<comment type="cofactor">
    <cofactor evidence="19">
        <name>heme b</name>
        <dbReference type="ChEBI" id="CHEBI:60344"/>
    </cofactor>
    <text evidence="19">Binds 2 heme groups non-covalently.</text>
</comment>
<comment type="cofactor">
    <cofactor evidence="18">
        <name>heme</name>
        <dbReference type="ChEBI" id="CHEBI:30413"/>
    </cofactor>
    <text evidence="18">Binds 2 heme groups non-covalently.</text>
</comment>
<evidence type="ECO:0000256" key="7">
    <source>
        <dbReference type="ARBA" id="ARBA00022692"/>
    </source>
</evidence>
<evidence type="ECO:0000313" key="22">
    <source>
        <dbReference type="EMBL" id="QYX87532.1"/>
    </source>
</evidence>
<keyword evidence="5 18" id="KW-0349">Heme</keyword>
<dbReference type="FunFam" id="1.20.810.10:FF:000002">
    <property type="entry name" value="Cytochrome b"/>
    <property type="match status" value="1"/>
</dbReference>
<feature type="transmembrane region" description="Helical" evidence="19">
    <location>
        <begin position="230"/>
        <end position="251"/>
    </location>
</feature>
<evidence type="ECO:0000256" key="4">
    <source>
        <dbReference type="ARBA" id="ARBA00022448"/>
    </source>
</evidence>
<evidence type="ECO:0000256" key="9">
    <source>
        <dbReference type="ARBA" id="ARBA00022792"/>
    </source>
</evidence>
<dbReference type="GO" id="GO:0016491">
    <property type="term" value="F:oxidoreductase activity"/>
    <property type="evidence" value="ECO:0007669"/>
    <property type="project" value="UniProtKB-UniRule"/>
</dbReference>
<evidence type="ECO:0000256" key="15">
    <source>
        <dbReference type="ARBA" id="ARBA00023136"/>
    </source>
</evidence>
<comment type="similarity">
    <text evidence="16 19">Belongs to the cytochrome b family.</text>
</comment>
<evidence type="ECO:0000256" key="3">
    <source>
        <dbReference type="ARBA" id="ARBA00013531"/>
    </source>
</evidence>
<dbReference type="PROSITE" id="PS51003">
    <property type="entry name" value="CYTB_CTER"/>
    <property type="match status" value="1"/>
</dbReference>
<keyword evidence="9" id="KW-0999">Mitochondrion inner membrane</keyword>
<dbReference type="CDD" id="cd00290">
    <property type="entry name" value="cytochrome_b_C"/>
    <property type="match status" value="1"/>
</dbReference>
<dbReference type="PIRSF" id="PIRSF038885">
    <property type="entry name" value="COB"/>
    <property type="match status" value="1"/>
</dbReference>
<evidence type="ECO:0000256" key="1">
    <source>
        <dbReference type="ARBA" id="ARBA00002566"/>
    </source>
</evidence>
<keyword evidence="14 19" id="KW-0496">Mitochondrion</keyword>
<sequence length="380" mass="42670">MALNLRKNHQILKIINNALIDLPAPSNISTWWNFGSLLGLCLITQIITGLLLAMHYTADTNLAFSSVAHMCRDVQFGWLIRNLHANGASFFFICIYLHIGRGIYYGSYLNKETWNIGVILLLTLMATAFVGYVLPWGQMSFWGATVITNLFSAIPYIGQTLVEWLWGGFSVDNPTLTRFFALHFLLPFVIVGLTLVHLTFLHETGSNNPMGIPSDCDKIPFHPYYTIKDILGFMLMLALLVSLALFAPNLLGDPENFTPANPLVTPPHIKPEWYFLFAYAILRSIPNKLGGVLALAASILVLFLIPLLHTSKVRSMTFRPLSQILFWSLVTDVLILTWVGSQPVEHPFIIIGQLASFMYFLIILVLFPLAALLENKLFKL</sequence>
<keyword evidence="15 19" id="KW-0472">Membrane</keyword>
<dbReference type="InterPro" id="IPR036150">
    <property type="entry name" value="Cyt_b/b6_C_sf"/>
</dbReference>
<feature type="binding site" description="axial binding residue" evidence="18">
    <location>
        <position position="183"/>
    </location>
    <ligand>
        <name>heme b</name>
        <dbReference type="ChEBI" id="CHEBI:60344"/>
        <label>b562</label>
    </ligand>
    <ligandPart>
        <name>Fe</name>
        <dbReference type="ChEBI" id="CHEBI:18248"/>
    </ligandPart>
</feature>
<keyword evidence="13" id="KW-0830">Ubiquinone</keyword>
<dbReference type="InterPro" id="IPR048259">
    <property type="entry name" value="Cytochrome_b_N_euk/bac"/>
</dbReference>
<reference evidence="22" key="1">
    <citation type="journal article" date="2021" name="Evolution">
        <title>Rugged relief and climate promote isolation and divergence between two neotropical cold-associated birds.</title>
        <authorList>
            <person name="Raposo do Amaral F."/>
            <person name="Thom G."/>
            <person name="Lima-Ribeiro M.S."/>
            <person name="Alvarado-Serrano D.F."/>
            <person name="Montesanti J.A.C."/>
            <person name="Pellegrino K.C.M."/>
            <person name="Miyaki C.Y."/>
            <person name="Hickerson M.J."/>
            <person name="Maldonado-Coelho M."/>
        </authorList>
    </citation>
    <scope>NUCLEOTIDE SEQUENCE</scope>
    <source>
        <tissue evidence="22">Pectoral muscle</tissue>
    </source>
</reference>
<gene>
    <name evidence="22" type="primary">cytb</name>
</gene>